<keyword evidence="2" id="KW-1185">Reference proteome</keyword>
<sequence length="123" mass="13609">MTDAQVHCVDGCGAGITDDLVIKLGRPCPRCGAPTAVPVHPPWCLRDETIHPHRHERLLTDDPKYGVTLLRHTGLKPKYDHDIVTVEVDALELQHPAEVRSIGEAIIRAADEVAELMARPREN</sequence>
<evidence type="ECO:0000313" key="1">
    <source>
        <dbReference type="EMBL" id="PJJ53746.1"/>
    </source>
</evidence>
<dbReference type="EMBL" id="PGEZ01000002">
    <property type="protein sequence ID" value="PJJ53746.1"/>
    <property type="molecule type" value="Genomic_DNA"/>
</dbReference>
<proteinExistence type="predicted"/>
<protein>
    <submittedName>
        <fullName evidence="1">Uncharacterized protein</fullName>
    </submittedName>
</protein>
<reference evidence="1 2" key="1">
    <citation type="submission" date="2017-11" db="EMBL/GenBank/DDBJ databases">
        <title>Genomic Encyclopedia of Archaeal and Bacterial Type Strains, Phase II (KMG-II): From Individual Species to Whole Genera.</title>
        <authorList>
            <person name="Goeker M."/>
        </authorList>
    </citation>
    <scope>NUCLEOTIDE SEQUENCE [LARGE SCALE GENOMIC DNA]</scope>
    <source>
        <strain evidence="1 2">DSM 27763</strain>
    </source>
</reference>
<dbReference type="AlphaFoldDB" id="A0A2M9B706"/>
<evidence type="ECO:0000313" key="2">
    <source>
        <dbReference type="Proteomes" id="UP000230842"/>
    </source>
</evidence>
<gene>
    <name evidence="1" type="ORF">CLV56_3240</name>
</gene>
<comment type="caution">
    <text evidence="1">The sequence shown here is derived from an EMBL/GenBank/DDBJ whole genome shotgun (WGS) entry which is preliminary data.</text>
</comment>
<dbReference type="RefSeq" id="WP_157805192.1">
    <property type="nucleotide sequence ID" value="NZ_PGEZ01000002.1"/>
</dbReference>
<name>A0A2M9B706_9ACTN</name>
<accession>A0A2M9B706</accession>
<dbReference type="Proteomes" id="UP000230842">
    <property type="component" value="Unassembled WGS sequence"/>
</dbReference>
<organism evidence="1 2">
    <name type="scientific">Mumia flava</name>
    <dbReference type="NCBI Taxonomy" id="1348852"/>
    <lineage>
        <taxon>Bacteria</taxon>
        <taxon>Bacillati</taxon>
        <taxon>Actinomycetota</taxon>
        <taxon>Actinomycetes</taxon>
        <taxon>Propionibacteriales</taxon>
        <taxon>Nocardioidaceae</taxon>
        <taxon>Mumia</taxon>
    </lineage>
</organism>